<evidence type="ECO:0000313" key="2">
    <source>
        <dbReference type="Proteomes" id="UP000198755"/>
    </source>
</evidence>
<organism evidence="1 2">
    <name type="scientific">Methylocapsa palsarum</name>
    <dbReference type="NCBI Taxonomy" id="1612308"/>
    <lineage>
        <taxon>Bacteria</taxon>
        <taxon>Pseudomonadati</taxon>
        <taxon>Pseudomonadota</taxon>
        <taxon>Alphaproteobacteria</taxon>
        <taxon>Hyphomicrobiales</taxon>
        <taxon>Beijerinckiaceae</taxon>
        <taxon>Methylocapsa</taxon>
    </lineage>
</organism>
<reference evidence="1 2" key="1">
    <citation type="submission" date="2016-10" db="EMBL/GenBank/DDBJ databases">
        <authorList>
            <person name="de Groot N.N."/>
        </authorList>
    </citation>
    <scope>NUCLEOTIDE SEQUENCE [LARGE SCALE GENOMIC DNA]</scope>
    <source>
        <strain evidence="1 2">NE2</strain>
    </source>
</reference>
<dbReference type="InterPro" id="IPR046154">
    <property type="entry name" value="DUF6156"/>
</dbReference>
<gene>
    <name evidence="1" type="ORF">SAMN05444581_101355</name>
</gene>
<dbReference type="Pfam" id="PF19653">
    <property type="entry name" value="DUF6156"/>
    <property type="match status" value="1"/>
</dbReference>
<name>A0A1I3W7E1_9HYPH</name>
<accession>A0A1I3W7E1</accession>
<dbReference type="RefSeq" id="WP_244532029.1">
    <property type="nucleotide sequence ID" value="NZ_FOSN01000001.1"/>
</dbReference>
<dbReference type="AlphaFoldDB" id="A0A1I3W7E1"/>
<evidence type="ECO:0008006" key="3">
    <source>
        <dbReference type="Google" id="ProtNLM"/>
    </source>
</evidence>
<protein>
    <recommendedName>
        <fullName evidence="3">YD repeat-containing protein</fullName>
    </recommendedName>
</protein>
<proteinExistence type="predicted"/>
<dbReference type="EMBL" id="FOSN01000001">
    <property type="protein sequence ID" value="SFK02607.1"/>
    <property type="molecule type" value="Genomic_DNA"/>
</dbReference>
<dbReference type="Proteomes" id="UP000198755">
    <property type="component" value="Unassembled WGS sequence"/>
</dbReference>
<sequence length="104" mass="11583">MRAMETKASQSLRYFTTYTGVALPFRLVNPIEEAELANRNTFIRASFDESGALIAFDKIVYGEIELSHRYAYDENGTLVGAEIVMPEEEPVVLRFDGAAAVSET</sequence>
<keyword evidence="2" id="KW-1185">Reference proteome</keyword>
<evidence type="ECO:0000313" key="1">
    <source>
        <dbReference type="EMBL" id="SFK02607.1"/>
    </source>
</evidence>
<dbReference type="STRING" id="1612308.SAMN05444581_101355"/>